<dbReference type="Pfam" id="PF07992">
    <property type="entry name" value="Pyr_redox_2"/>
    <property type="match status" value="1"/>
</dbReference>
<dbReference type="PRINTS" id="PR00411">
    <property type="entry name" value="PNDRDTASEI"/>
</dbReference>
<evidence type="ECO:0000256" key="4">
    <source>
        <dbReference type="ARBA" id="ARBA00023002"/>
    </source>
</evidence>
<evidence type="ECO:0000259" key="6">
    <source>
        <dbReference type="Pfam" id="PF07992"/>
    </source>
</evidence>
<comment type="cofactor">
    <cofactor evidence="1">
        <name>FAD</name>
        <dbReference type="ChEBI" id="CHEBI:57692"/>
    </cofactor>
</comment>
<dbReference type="PANTHER" id="PTHR42913:SF4">
    <property type="entry name" value="ALTERNATIVE NAD(P)H-UBIQUINONE OXIDOREDUCTASE C1, CHLOROPLASTIC_MITOCHONDRIAL"/>
    <property type="match status" value="1"/>
</dbReference>
<keyword evidence="2" id="KW-0285">Flavoprotein</keyword>
<feature type="region of interest" description="Disordered" evidence="5">
    <location>
        <begin position="132"/>
        <end position="155"/>
    </location>
</feature>
<dbReference type="InterPro" id="IPR051169">
    <property type="entry name" value="NADH-Q_oxidoreductase"/>
</dbReference>
<dbReference type="InterPro" id="IPR036188">
    <property type="entry name" value="FAD/NAD-bd_sf"/>
</dbReference>
<organism evidence="7 8">
    <name type="scientific">Cyanidiococcus yangmingshanensis</name>
    <dbReference type="NCBI Taxonomy" id="2690220"/>
    <lineage>
        <taxon>Eukaryota</taxon>
        <taxon>Rhodophyta</taxon>
        <taxon>Bangiophyceae</taxon>
        <taxon>Cyanidiales</taxon>
        <taxon>Cyanidiaceae</taxon>
        <taxon>Cyanidiococcus</taxon>
    </lineage>
</organism>
<accession>A0A7J7IIV1</accession>
<name>A0A7J7IIV1_9RHOD</name>
<dbReference type="InterPro" id="IPR023753">
    <property type="entry name" value="FAD/NAD-binding_dom"/>
</dbReference>
<dbReference type="EMBL" id="VWRR01000008">
    <property type="protein sequence ID" value="KAF6003032.1"/>
    <property type="molecule type" value="Genomic_DNA"/>
</dbReference>
<dbReference type="Gene3D" id="3.50.50.100">
    <property type="match status" value="1"/>
</dbReference>
<dbReference type="GO" id="GO:0003955">
    <property type="term" value="F:NAD(P)H dehydrogenase (quinone) activity"/>
    <property type="evidence" value="ECO:0007669"/>
    <property type="project" value="TreeGrafter"/>
</dbReference>
<dbReference type="PRINTS" id="PR00368">
    <property type="entry name" value="FADPNR"/>
</dbReference>
<keyword evidence="8" id="KW-1185">Reference proteome</keyword>
<sequence length="604" mass="67316">MINLCFSTALLCRKWSLTSRSSSSLWWKHDCVCKLLPAPQQRRNANVSTARRGTRRGHRPSKLRIGMADKDVPFSTSSAVNPPRPRVCILGGGFGGLYTALRLSQLPWGRELKRYDAVPRFSADVNAKQVSREERLVSGTSSEQTSARRRPSERHVRPELLLVDSRERFVFMPLLYELVTGEMGLWEVAPPYTELLSDTEVAFRQARVQHIDLDKRQITIRDVASTNTQDAVDDDQVISYDRLVIALGSEDTRDLVHGAREHALGFRSVEDAIRLRERIRLLETSSQPTIRIVVVGGGYSGVELACNLSDRLGSRAQIQILERGTEIMPNSTPYNRAQASRALRVRNIAFVPETSVVSVGSNALRLAHLERAADKAAPPTETTLDQVDLVLWTAGTRVNEVLREALRSEQTIERNERSQLFTDRFLRLPTHPEVTVIGDAAQIREPLRTVPVAGSSKATNRGMTAQLALQEADYAAWNVWASLTGRDPLAFQYVHLGEMVTLGRDDGSVQLLGLVNLSGPIAHQLRRMAYIARMPTDAHRLRVGASYVAQPLLRMLEGVIHVTSDLLDVLGQGRRTRTPGCPLAMYDTEMQRATSRPSSSDRPS</sequence>
<gene>
    <name evidence="7" type="ORF">F1559_002915</name>
</gene>
<protein>
    <recommendedName>
        <fullName evidence="6">FAD/NAD(P)-binding domain-containing protein</fullName>
    </recommendedName>
</protein>
<dbReference type="Proteomes" id="UP000530660">
    <property type="component" value="Unassembled WGS sequence"/>
</dbReference>
<feature type="domain" description="FAD/NAD(P)-binding" evidence="6">
    <location>
        <begin position="86"/>
        <end position="471"/>
    </location>
</feature>
<evidence type="ECO:0000256" key="2">
    <source>
        <dbReference type="ARBA" id="ARBA00022630"/>
    </source>
</evidence>
<keyword evidence="3" id="KW-0274">FAD</keyword>
<dbReference type="PANTHER" id="PTHR42913">
    <property type="entry name" value="APOPTOSIS-INDUCING FACTOR 1"/>
    <property type="match status" value="1"/>
</dbReference>
<comment type="caution">
    <text evidence="7">The sequence shown here is derived from an EMBL/GenBank/DDBJ whole genome shotgun (WGS) entry which is preliminary data.</text>
</comment>
<dbReference type="OrthoDB" id="5376590at2759"/>
<keyword evidence="4" id="KW-0560">Oxidoreductase</keyword>
<evidence type="ECO:0000256" key="1">
    <source>
        <dbReference type="ARBA" id="ARBA00001974"/>
    </source>
</evidence>
<evidence type="ECO:0000256" key="5">
    <source>
        <dbReference type="SAM" id="MobiDB-lite"/>
    </source>
</evidence>
<dbReference type="SUPFAM" id="SSF51905">
    <property type="entry name" value="FAD/NAD(P)-binding domain"/>
    <property type="match status" value="2"/>
</dbReference>
<dbReference type="GO" id="GO:0019646">
    <property type="term" value="P:aerobic electron transport chain"/>
    <property type="evidence" value="ECO:0007669"/>
    <property type="project" value="TreeGrafter"/>
</dbReference>
<reference evidence="7 8" key="1">
    <citation type="journal article" date="2020" name="J. Phycol.">
        <title>Comparative genome analysis reveals Cyanidiococcus gen. nov., a new extremophilic red algal genus sister to Cyanidioschyzon (Cyanidioschyzonaceae, Rhodophyta).</title>
        <authorList>
            <person name="Liu S.-L."/>
            <person name="Chiang Y.-R."/>
            <person name="Yoon H.S."/>
            <person name="Fu H.-Y."/>
        </authorList>
    </citation>
    <scope>NUCLEOTIDE SEQUENCE [LARGE SCALE GENOMIC DNA]</scope>
    <source>
        <strain evidence="7 8">THAL066</strain>
    </source>
</reference>
<proteinExistence type="predicted"/>
<evidence type="ECO:0000313" key="7">
    <source>
        <dbReference type="EMBL" id="KAF6003032.1"/>
    </source>
</evidence>
<evidence type="ECO:0000313" key="8">
    <source>
        <dbReference type="Proteomes" id="UP000530660"/>
    </source>
</evidence>
<evidence type="ECO:0000256" key="3">
    <source>
        <dbReference type="ARBA" id="ARBA00022827"/>
    </source>
</evidence>
<dbReference type="AlphaFoldDB" id="A0A7J7IIV1"/>